<accession>M4H263</accession>
<feature type="signal peptide" evidence="1">
    <location>
        <begin position="1"/>
        <end position="18"/>
    </location>
</feature>
<sequence>MKLFLTILLGLLACSTYAAPLTPEQELQSIADFLERVKEIYSTLKARGAEFVCSAKLHELLDILGLPDELDGAVQLAQSWMCGGDDVVTSVASADIALQGWMDKMKEIYNTLKTYGYELVCGASLHELLDILGLPDQLDGAVSMAQGWICDEESKMTKREVAIVGGFSDWFWETVSKLKEYGTGIVCTAKLQDLMDLLGLPDLLDGAVKMAQDYICGGDEGLKTTSLQTIYVSGFIDTVKRIFASFKTYGYDLVCGASLHDLLDILGLPDQLDGAVTMAQGWFCDDEEVTPEKRSPLVISPAMELAAVKGFYDTVEHMYQLLKQYVVSFVCSAKLHQLLDLLGVPDDLDGAVSLAQKMICGLTSTALASANDMRGFFDSIEEIFYKLVEMGKAYVCGDGMIPAILEELGLPDTMTWAVNVAVGWLCN</sequence>
<evidence type="ECO:0000256" key="1">
    <source>
        <dbReference type="SAM" id="SignalP"/>
    </source>
</evidence>
<reference evidence="2" key="1">
    <citation type="submission" date="2012-02" db="EMBL/GenBank/DDBJ databases">
        <title>The genome of the ctenophore, Pleurobrachia bachei.</title>
        <authorList>
            <person name="Kohn A.B."/>
            <person name="Citarella M."/>
            <person name="Moroz L.L."/>
        </authorList>
    </citation>
    <scope>NUCLEOTIDE SEQUENCE</scope>
</reference>
<protein>
    <submittedName>
        <fullName evidence="2">Putative secretory peptide-31</fullName>
    </submittedName>
</protein>
<dbReference type="AlphaFoldDB" id="M4H263"/>
<organism evidence="2">
    <name type="scientific">Pleurobrachia bachei</name>
    <name type="common">Sea gooseberry</name>
    <dbReference type="NCBI Taxonomy" id="34499"/>
    <lineage>
        <taxon>Eukaryota</taxon>
        <taxon>Metazoa</taxon>
        <taxon>Ctenophora</taxon>
        <taxon>Tentaculata</taxon>
        <taxon>Cydippida</taxon>
        <taxon>Pleurobrachiidae</taxon>
        <taxon>Pleurobrachia</taxon>
    </lineage>
</organism>
<dbReference type="EMBL" id="JQ700341">
    <property type="protein sequence ID" value="AFK75441.1"/>
    <property type="molecule type" value="mRNA"/>
</dbReference>
<feature type="chain" id="PRO_5004053502" evidence="1">
    <location>
        <begin position="19"/>
        <end position="427"/>
    </location>
</feature>
<evidence type="ECO:0000313" key="2">
    <source>
        <dbReference type="EMBL" id="AFK75441.1"/>
    </source>
</evidence>
<keyword evidence="1" id="KW-0732">Signal</keyword>
<proteinExistence type="evidence at transcript level"/>
<name>M4H263_PLEBA</name>